<reference evidence="3" key="1">
    <citation type="journal article" date="2012" name="Science">
        <title>The Paleozoic origin of enzymatic lignin decomposition reconstructed from 31 fungal genomes.</title>
        <authorList>
            <person name="Floudas D."/>
            <person name="Binder M."/>
            <person name="Riley R."/>
            <person name="Barry K."/>
            <person name="Blanchette R.A."/>
            <person name="Henrissat B."/>
            <person name="Martinez A.T."/>
            <person name="Otillar R."/>
            <person name="Spatafora J.W."/>
            <person name="Yadav J.S."/>
            <person name="Aerts A."/>
            <person name="Benoit I."/>
            <person name="Boyd A."/>
            <person name="Carlson A."/>
            <person name="Copeland A."/>
            <person name="Coutinho P.M."/>
            <person name="de Vries R.P."/>
            <person name="Ferreira P."/>
            <person name="Findley K."/>
            <person name="Foster B."/>
            <person name="Gaskell J."/>
            <person name="Glotzer D."/>
            <person name="Gorecki P."/>
            <person name="Heitman J."/>
            <person name="Hesse C."/>
            <person name="Hori C."/>
            <person name="Igarashi K."/>
            <person name="Jurgens J.A."/>
            <person name="Kallen N."/>
            <person name="Kersten P."/>
            <person name="Kohler A."/>
            <person name="Kuees U."/>
            <person name="Kumar T.K.A."/>
            <person name="Kuo A."/>
            <person name="LaButti K."/>
            <person name="Larrondo L.F."/>
            <person name="Lindquist E."/>
            <person name="Ling A."/>
            <person name="Lombard V."/>
            <person name="Lucas S."/>
            <person name="Lundell T."/>
            <person name="Martin R."/>
            <person name="McLaughlin D.J."/>
            <person name="Morgenstern I."/>
            <person name="Morin E."/>
            <person name="Murat C."/>
            <person name="Nagy L.G."/>
            <person name="Nolan M."/>
            <person name="Ohm R.A."/>
            <person name="Patyshakuliyeva A."/>
            <person name="Rokas A."/>
            <person name="Ruiz-Duenas F.J."/>
            <person name="Sabat G."/>
            <person name="Salamov A."/>
            <person name="Samejima M."/>
            <person name="Schmutz J."/>
            <person name="Slot J.C."/>
            <person name="St John F."/>
            <person name="Stenlid J."/>
            <person name="Sun H."/>
            <person name="Sun S."/>
            <person name="Syed K."/>
            <person name="Tsang A."/>
            <person name="Wiebenga A."/>
            <person name="Young D."/>
            <person name="Pisabarro A."/>
            <person name="Eastwood D.C."/>
            <person name="Martin F."/>
            <person name="Cullen D."/>
            <person name="Grigoriev I.V."/>
            <person name="Hibbett D.S."/>
        </authorList>
    </citation>
    <scope>NUCLEOTIDE SEQUENCE [LARGE SCALE GENOMIC DNA]</scope>
    <source>
        <strain evidence="3">RWD-64-598 SS2</strain>
    </source>
</reference>
<dbReference type="GeneID" id="19203548"/>
<feature type="region of interest" description="Disordered" evidence="1">
    <location>
        <begin position="1"/>
        <end position="35"/>
    </location>
</feature>
<feature type="region of interest" description="Disordered" evidence="1">
    <location>
        <begin position="101"/>
        <end position="120"/>
    </location>
</feature>
<dbReference type="EMBL" id="JH711582">
    <property type="protein sequence ID" value="EIW78260.1"/>
    <property type="molecule type" value="Genomic_DNA"/>
</dbReference>
<proteinExistence type="predicted"/>
<accession>A0A5M3MH38</accession>
<evidence type="ECO:0000313" key="3">
    <source>
        <dbReference type="Proteomes" id="UP000053558"/>
    </source>
</evidence>
<dbReference type="Proteomes" id="UP000053558">
    <property type="component" value="Unassembled WGS sequence"/>
</dbReference>
<feature type="compositionally biased region" description="Basic and acidic residues" evidence="1">
    <location>
        <begin position="21"/>
        <end position="35"/>
    </location>
</feature>
<dbReference type="KEGG" id="cput:CONPUDRAFT_156258"/>
<dbReference type="RefSeq" id="XP_007771327.1">
    <property type="nucleotide sequence ID" value="XM_007773137.1"/>
</dbReference>
<comment type="caution">
    <text evidence="2">The sequence shown here is derived from an EMBL/GenBank/DDBJ whole genome shotgun (WGS) entry which is preliminary data.</text>
</comment>
<dbReference type="AlphaFoldDB" id="A0A5M3MH38"/>
<evidence type="ECO:0000313" key="2">
    <source>
        <dbReference type="EMBL" id="EIW78260.1"/>
    </source>
</evidence>
<gene>
    <name evidence="2" type="ORF">CONPUDRAFT_156258</name>
</gene>
<organism evidence="2 3">
    <name type="scientific">Coniophora puteana (strain RWD-64-598)</name>
    <name type="common">Brown rot fungus</name>
    <dbReference type="NCBI Taxonomy" id="741705"/>
    <lineage>
        <taxon>Eukaryota</taxon>
        <taxon>Fungi</taxon>
        <taxon>Dikarya</taxon>
        <taxon>Basidiomycota</taxon>
        <taxon>Agaricomycotina</taxon>
        <taxon>Agaricomycetes</taxon>
        <taxon>Agaricomycetidae</taxon>
        <taxon>Boletales</taxon>
        <taxon>Coniophorineae</taxon>
        <taxon>Coniophoraceae</taxon>
        <taxon>Coniophora</taxon>
    </lineage>
</organism>
<sequence>MNQYPNNPWPNDGPSQGYSYADEREKKKQTQAQYRDEERQLIRRLQVLTGSPDKRATVLQKSADQMEDLVCKVKQLTQENQVLKAQLERLSAEHQQLQIMVQQQQPQAQHGGWDQTYHRH</sequence>
<protein>
    <submittedName>
        <fullName evidence="2">Uncharacterized protein</fullName>
    </submittedName>
</protein>
<keyword evidence="3" id="KW-1185">Reference proteome</keyword>
<name>A0A5M3MH38_CONPW</name>
<evidence type="ECO:0000256" key="1">
    <source>
        <dbReference type="SAM" id="MobiDB-lite"/>
    </source>
</evidence>